<evidence type="ECO:0000313" key="3">
    <source>
        <dbReference type="Proteomes" id="UP000464644"/>
    </source>
</evidence>
<feature type="transmembrane region" description="Helical" evidence="1">
    <location>
        <begin position="208"/>
        <end position="229"/>
    </location>
</feature>
<dbReference type="EMBL" id="CP047265">
    <property type="protein sequence ID" value="QHF05820.1"/>
    <property type="molecule type" value="Genomic_DNA"/>
</dbReference>
<reference evidence="2 3" key="1">
    <citation type="journal article" date="2014" name="Genome Announc.">
        <title>Draft Genome Sequences of a Phylogenetically Diverse Suite of Pseudomonas syringae Strains from Multiple Source Populations.</title>
        <authorList>
            <person name="Baltrus D.A."/>
            <person name="Yourstone S."/>
            <person name="Lind A."/>
            <person name="Guilbaud C."/>
            <person name="Sands D.C."/>
            <person name="Jones C.D."/>
            <person name="Morris C.E."/>
            <person name="Dangl J.L."/>
        </authorList>
    </citation>
    <scope>NUCLEOTIDE SEQUENCE [LARGE SCALE GENOMIC DNA]</scope>
    <source>
        <strain evidence="2 3">CC1524</strain>
    </source>
</reference>
<name>A0ABX6HJJ6_9PSED</name>
<keyword evidence="1" id="KW-1133">Transmembrane helix</keyword>
<evidence type="ECO:0000256" key="1">
    <source>
        <dbReference type="SAM" id="Phobius"/>
    </source>
</evidence>
<feature type="transmembrane region" description="Helical" evidence="1">
    <location>
        <begin position="170"/>
        <end position="188"/>
    </location>
</feature>
<gene>
    <name evidence="2" type="ORF">N015_16320</name>
</gene>
<keyword evidence="3" id="KW-1185">Reference proteome</keyword>
<keyword evidence="1" id="KW-0472">Membrane</keyword>
<organism evidence="2 3">
    <name type="scientific">Pseudomonas asturiensis</name>
    <dbReference type="NCBI Taxonomy" id="1190415"/>
    <lineage>
        <taxon>Bacteria</taxon>
        <taxon>Pseudomonadati</taxon>
        <taxon>Pseudomonadota</taxon>
        <taxon>Gammaproteobacteria</taxon>
        <taxon>Pseudomonadales</taxon>
        <taxon>Pseudomonadaceae</taxon>
        <taxon>Pseudomonas</taxon>
    </lineage>
</organism>
<evidence type="ECO:0000313" key="2">
    <source>
        <dbReference type="EMBL" id="QHF05820.1"/>
    </source>
</evidence>
<feature type="transmembrane region" description="Helical" evidence="1">
    <location>
        <begin position="41"/>
        <end position="58"/>
    </location>
</feature>
<keyword evidence="1" id="KW-0812">Transmembrane</keyword>
<accession>A0ABX6HJJ6</accession>
<feature type="transmembrane region" description="Helical" evidence="1">
    <location>
        <begin position="64"/>
        <end position="84"/>
    </location>
</feature>
<protein>
    <submittedName>
        <fullName evidence="2">Uncharacterized protein</fullName>
    </submittedName>
</protein>
<dbReference type="Proteomes" id="UP000464644">
    <property type="component" value="Chromosome"/>
</dbReference>
<sequence>MPTSHRKNKSIKQLQVDIEDHFQLFERVPLRTAWRRRDARAAMIWTVTSFVGLLTALIQLPPDVLSQLGLMLVPILIVSLICALHTSEVYSLIRAQRLGAGPAASLSDRLHLRQDWLYERYRCSPVGLADKARHLKDIWEERQSIQKLASNDNIGPRFSIFLGLPDSARFIGLILAVAAIFATLATLGGSIDSFFDVLENWKPIIHDILLGGFLLAELVMFWIIITGMIREVGKSLLEQFNMLHTGNNRVYRYLLAMHNASEPIMPFSRKLPVLFKLIAMFFEPIPSVWAKLIVRVSRTPHTRS</sequence>
<proteinExistence type="predicted"/>